<keyword evidence="3" id="KW-1185">Reference proteome</keyword>
<sequence length="325" mass="36805">MTNAGARNGSSAPIQVFRPKWQIQFDNGTLFPASFHGIHLGTVAERKATRGKEKVQQLTNTPFDPEWDIIFIDNYVFTYCERPDATITFDVENGLPENLASVQNVAIDASSLLMKRHDVWYKKLRFILRNFPKVQRITIVATVILDIASPEYMSGPNMYHMDIQNISVEDRIRHGILFGEEFNSFPHCTKTLRPSDFAIRAWNDLPNHWPSWRKRMEDNTTPCLFMTAMVYLKKEWVSLDGEGGRGGPCNLGSQGVDISGMLIRNEIKRQSTEKENKKRSAGSKPEVKKQASAFSLGKKKSMFSLKNRPSMPMLSSQATSLAGQL</sequence>
<feature type="compositionally biased region" description="Basic and acidic residues" evidence="1">
    <location>
        <begin position="267"/>
        <end position="278"/>
    </location>
</feature>
<evidence type="ECO:0000256" key="1">
    <source>
        <dbReference type="SAM" id="MobiDB-lite"/>
    </source>
</evidence>
<comment type="caution">
    <text evidence="2">The sequence shown here is derived from an EMBL/GenBank/DDBJ whole genome shotgun (WGS) entry which is preliminary data.</text>
</comment>
<evidence type="ECO:0000313" key="3">
    <source>
        <dbReference type="Proteomes" id="UP000283895"/>
    </source>
</evidence>
<name>A0A423WR62_9PEZI</name>
<reference evidence="2 3" key="1">
    <citation type="submission" date="2015-09" db="EMBL/GenBank/DDBJ databases">
        <title>Host preference determinants of Valsa canker pathogens revealed by comparative genomics.</title>
        <authorList>
            <person name="Yin Z."/>
            <person name="Huang L."/>
        </authorList>
    </citation>
    <scope>NUCLEOTIDE SEQUENCE [LARGE SCALE GENOMIC DNA]</scope>
    <source>
        <strain evidence="2 3">03-1</strain>
    </source>
</reference>
<dbReference type="Proteomes" id="UP000283895">
    <property type="component" value="Unassembled WGS sequence"/>
</dbReference>
<protein>
    <submittedName>
        <fullName evidence="2">Uncharacterized protein</fullName>
    </submittedName>
</protein>
<proteinExistence type="predicted"/>
<organism evidence="2 3">
    <name type="scientific">Cytospora schulzeri</name>
    <dbReference type="NCBI Taxonomy" id="448051"/>
    <lineage>
        <taxon>Eukaryota</taxon>
        <taxon>Fungi</taxon>
        <taxon>Dikarya</taxon>
        <taxon>Ascomycota</taxon>
        <taxon>Pezizomycotina</taxon>
        <taxon>Sordariomycetes</taxon>
        <taxon>Sordariomycetidae</taxon>
        <taxon>Diaporthales</taxon>
        <taxon>Cytosporaceae</taxon>
        <taxon>Cytospora</taxon>
    </lineage>
</organism>
<evidence type="ECO:0000313" key="2">
    <source>
        <dbReference type="EMBL" id="ROW05832.1"/>
    </source>
</evidence>
<feature type="compositionally biased region" description="Polar residues" evidence="1">
    <location>
        <begin position="313"/>
        <end position="325"/>
    </location>
</feature>
<gene>
    <name evidence="2" type="ORF">VMCG_05155</name>
</gene>
<dbReference type="EMBL" id="LKEA01000012">
    <property type="protein sequence ID" value="ROW05832.1"/>
    <property type="molecule type" value="Genomic_DNA"/>
</dbReference>
<feature type="region of interest" description="Disordered" evidence="1">
    <location>
        <begin position="267"/>
        <end position="325"/>
    </location>
</feature>
<accession>A0A423WR62</accession>
<dbReference type="AlphaFoldDB" id="A0A423WR62"/>
<dbReference type="OrthoDB" id="5215088at2759"/>